<keyword evidence="2" id="KW-0328">Glycosyltransferase</keyword>
<comment type="catalytic activity">
    <reaction evidence="9">
        <text>L-seryl-[protein] + UDP-N-acetyl-alpha-D-glucosamine = 3-O-(N-acetyl-beta-D-glucosaminyl)-L-seryl-[protein] + UDP + H(+)</text>
        <dbReference type="Rhea" id="RHEA:48904"/>
        <dbReference type="Rhea" id="RHEA-COMP:9863"/>
        <dbReference type="Rhea" id="RHEA-COMP:12251"/>
        <dbReference type="ChEBI" id="CHEBI:15378"/>
        <dbReference type="ChEBI" id="CHEBI:29999"/>
        <dbReference type="ChEBI" id="CHEBI:57705"/>
        <dbReference type="ChEBI" id="CHEBI:58223"/>
        <dbReference type="ChEBI" id="CHEBI:90838"/>
        <dbReference type="EC" id="2.4.1.255"/>
    </reaction>
</comment>
<dbReference type="EMBL" id="CAJHNH020000491">
    <property type="protein sequence ID" value="CAG5118036.1"/>
    <property type="molecule type" value="Genomic_DNA"/>
</dbReference>
<dbReference type="GO" id="GO:0005788">
    <property type="term" value="C:endoplasmic reticulum lumen"/>
    <property type="evidence" value="ECO:0007669"/>
    <property type="project" value="TreeGrafter"/>
</dbReference>
<dbReference type="PANTHER" id="PTHR20961:SF148">
    <property type="entry name" value="EGF DOMAIN-SPECIFIC O-LINKED N-ACETYLGLUCOSAMINE TRANSFERASE"/>
    <property type="match status" value="1"/>
</dbReference>
<proteinExistence type="predicted"/>
<reference evidence="14" key="1">
    <citation type="submission" date="2021-04" db="EMBL/GenBank/DDBJ databases">
        <authorList>
            <consortium name="Molecular Ecology Group"/>
        </authorList>
    </citation>
    <scope>NUCLEOTIDE SEQUENCE</scope>
</reference>
<keyword evidence="5" id="KW-0256">Endoplasmic reticulum</keyword>
<keyword evidence="3" id="KW-0808">Transferase</keyword>
<gene>
    <name evidence="14" type="ORF">CUNI_LOCUS3594</name>
</gene>
<feature type="region of interest" description="Disordered" evidence="11">
    <location>
        <begin position="504"/>
        <end position="533"/>
    </location>
</feature>
<evidence type="ECO:0000256" key="9">
    <source>
        <dbReference type="ARBA" id="ARBA00048317"/>
    </source>
</evidence>
<evidence type="ECO:0000259" key="13">
    <source>
        <dbReference type="Pfam" id="PF04577"/>
    </source>
</evidence>
<evidence type="ECO:0000256" key="12">
    <source>
        <dbReference type="SAM" id="SignalP"/>
    </source>
</evidence>
<dbReference type="GO" id="GO:0097363">
    <property type="term" value="F:protein O-acetylglucosaminyltransferase activity"/>
    <property type="evidence" value="ECO:0007669"/>
    <property type="project" value="UniProtKB-EC"/>
</dbReference>
<evidence type="ECO:0000256" key="11">
    <source>
        <dbReference type="SAM" id="MobiDB-lite"/>
    </source>
</evidence>
<evidence type="ECO:0000256" key="3">
    <source>
        <dbReference type="ARBA" id="ARBA00022679"/>
    </source>
</evidence>
<evidence type="ECO:0000256" key="4">
    <source>
        <dbReference type="ARBA" id="ARBA00022729"/>
    </source>
</evidence>
<evidence type="ECO:0000313" key="15">
    <source>
        <dbReference type="Proteomes" id="UP000678393"/>
    </source>
</evidence>
<evidence type="ECO:0000256" key="5">
    <source>
        <dbReference type="ARBA" id="ARBA00022824"/>
    </source>
</evidence>
<evidence type="ECO:0000256" key="2">
    <source>
        <dbReference type="ARBA" id="ARBA00022676"/>
    </source>
</evidence>
<accession>A0A8S3YUR7</accession>
<feature type="compositionally biased region" description="Basic and acidic residues" evidence="11">
    <location>
        <begin position="504"/>
        <end position="515"/>
    </location>
</feature>
<feature type="signal peptide" evidence="12">
    <location>
        <begin position="1"/>
        <end position="19"/>
    </location>
</feature>
<dbReference type="PANTHER" id="PTHR20961">
    <property type="entry name" value="GLYCOSYLTRANSFERASE"/>
    <property type="match status" value="1"/>
</dbReference>
<comment type="catalytic activity">
    <reaction evidence="10">
        <text>L-threonyl-[protein] + UDP-N-acetyl-alpha-D-glucosamine = 3-O-(N-acetyl-beta-D-glucosaminyl)-L-threonyl-[protein] + UDP + H(+)</text>
        <dbReference type="Rhea" id="RHEA:48908"/>
        <dbReference type="Rhea" id="RHEA-COMP:11060"/>
        <dbReference type="Rhea" id="RHEA-COMP:12252"/>
        <dbReference type="ChEBI" id="CHEBI:15378"/>
        <dbReference type="ChEBI" id="CHEBI:30013"/>
        <dbReference type="ChEBI" id="CHEBI:57705"/>
        <dbReference type="ChEBI" id="CHEBI:58223"/>
        <dbReference type="ChEBI" id="CHEBI:90840"/>
        <dbReference type="EC" id="2.4.1.255"/>
    </reaction>
</comment>
<keyword evidence="15" id="KW-1185">Reference proteome</keyword>
<dbReference type="Pfam" id="PF04577">
    <property type="entry name" value="Glyco_transf_61"/>
    <property type="match status" value="1"/>
</dbReference>
<comment type="caution">
    <text evidence="14">The sequence shown here is derived from an EMBL/GenBank/DDBJ whole genome shotgun (WGS) entry which is preliminary data.</text>
</comment>
<keyword evidence="4 12" id="KW-0732">Signal</keyword>
<feature type="domain" description="Glycosyltransferase 61 catalytic" evidence="13">
    <location>
        <begin position="353"/>
        <end position="429"/>
    </location>
</feature>
<evidence type="ECO:0000256" key="8">
    <source>
        <dbReference type="ARBA" id="ARBA00042574"/>
    </source>
</evidence>
<dbReference type="AlphaFoldDB" id="A0A8S3YUR7"/>
<organism evidence="14 15">
    <name type="scientific">Candidula unifasciata</name>
    <dbReference type="NCBI Taxonomy" id="100452"/>
    <lineage>
        <taxon>Eukaryota</taxon>
        <taxon>Metazoa</taxon>
        <taxon>Spiralia</taxon>
        <taxon>Lophotrochozoa</taxon>
        <taxon>Mollusca</taxon>
        <taxon>Gastropoda</taxon>
        <taxon>Heterobranchia</taxon>
        <taxon>Euthyneura</taxon>
        <taxon>Panpulmonata</taxon>
        <taxon>Eupulmonata</taxon>
        <taxon>Stylommatophora</taxon>
        <taxon>Helicina</taxon>
        <taxon>Helicoidea</taxon>
        <taxon>Geomitridae</taxon>
        <taxon>Candidula</taxon>
    </lineage>
</organism>
<evidence type="ECO:0000313" key="14">
    <source>
        <dbReference type="EMBL" id="CAG5118036.1"/>
    </source>
</evidence>
<name>A0A8S3YUR7_9EUPU</name>
<dbReference type="OrthoDB" id="529273at2759"/>
<evidence type="ECO:0000256" key="10">
    <source>
        <dbReference type="ARBA" id="ARBA00049432"/>
    </source>
</evidence>
<dbReference type="Proteomes" id="UP000678393">
    <property type="component" value="Unassembled WGS sequence"/>
</dbReference>
<evidence type="ECO:0000256" key="6">
    <source>
        <dbReference type="ARBA" id="ARBA00023180"/>
    </source>
</evidence>
<dbReference type="InterPro" id="IPR007657">
    <property type="entry name" value="Glycosyltransferase_61"/>
</dbReference>
<feature type="chain" id="PRO_5035780789" description="EGF domain-specific O-linked N-acetylglucosamine transferase" evidence="12">
    <location>
        <begin position="20"/>
        <end position="533"/>
    </location>
</feature>
<dbReference type="InterPro" id="IPR049625">
    <property type="entry name" value="Glyco_transf_61_cat"/>
</dbReference>
<protein>
    <recommendedName>
        <fullName evidence="7">EGF domain-specific O-linked N-acetylglucosamine transferase</fullName>
        <ecNumber evidence="1">2.4.1.255</ecNumber>
    </recommendedName>
    <alternativeName>
        <fullName evidence="8">Extracellular O-linked N-acetylglucosamine transferase</fullName>
    </alternativeName>
</protein>
<evidence type="ECO:0000256" key="1">
    <source>
        <dbReference type="ARBA" id="ARBA00011970"/>
    </source>
</evidence>
<sequence>MHFWMFVVIVIGSIQTDMAIQWSKINLRPSHMPFFFTNNPELRAMCEHDVTCPFKDVLNLTRCWGYESTCPTSDRLINPDCSGDSRYWAQNKSEQLEKFWSTADFGMVLERRREMKTLCEPLQQGDSSLECCRYLRYCRARNIYIDFSSADIIHGIDRNRYREDILGPNQIGGHCQLDVNALKAEGEHKSPLQSWFAEFEHFTSLNFFPSKGEGCDIVFDKPTYLIKLDAGINMYHHFCDFVNLYASQHINNSFDTDVNIIMWDTSPMPYGDFFSLTWKVFTDRPVIPLSDLDGKKICINDAVFPLLARMRFGLYYNMPLMPGCVGSSLIKAFSEHVLYRLGVRQSGPLRDQIRITLLVRGTKYRNILNKAELTSAMKTDGEFEVTVIDFNKDVPFLNQIQISHNSDIFIGIHGSGLTHMLFQPDWAVVMELYNCEDPGCYSDLARLRGIRYMTWEKKDKLIQEDEGHHPTMGAHAKFTNYAFDVNEFMRLIYKAADHVRSHPEFQRAREEKYGSVEDANSEQETANIDRSEL</sequence>
<dbReference type="EC" id="2.4.1.255" evidence="1"/>
<evidence type="ECO:0000256" key="7">
    <source>
        <dbReference type="ARBA" id="ARBA00040944"/>
    </source>
</evidence>
<keyword evidence="6" id="KW-0325">Glycoprotein</keyword>